<evidence type="ECO:0000313" key="2">
    <source>
        <dbReference type="EMBL" id="VDR29271.1"/>
    </source>
</evidence>
<organism evidence="2 3">
    <name type="scientific">Raoultella terrigena</name>
    <name type="common">Klebsiella terrigena</name>
    <dbReference type="NCBI Taxonomy" id="577"/>
    <lineage>
        <taxon>Bacteria</taxon>
        <taxon>Pseudomonadati</taxon>
        <taxon>Pseudomonadota</taxon>
        <taxon>Gammaproteobacteria</taxon>
        <taxon>Enterobacterales</taxon>
        <taxon>Enterobacteriaceae</taxon>
        <taxon>Klebsiella/Raoultella group</taxon>
        <taxon>Raoultella</taxon>
    </lineage>
</organism>
<dbReference type="FunFam" id="3.40.50.20:FF:000017">
    <property type="entry name" value="N5-carboxyaminoimidazole ribonucleotide synthase"/>
    <property type="match status" value="1"/>
</dbReference>
<feature type="domain" description="PurT/PurK-like preATP-grasp" evidence="1">
    <location>
        <begin position="1"/>
        <end position="97"/>
    </location>
</feature>
<dbReference type="EC" id="6.3.4.18" evidence="2"/>
<dbReference type="GO" id="GO:0034028">
    <property type="term" value="F:5-(carboxyamino)imidazole ribonucleotide synthase activity"/>
    <property type="evidence" value="ECO:0007669"/>
    <property type="project" value="UniProtKB-EC"/>
</dbReference>
<dbReference type="KEGG" id="rtg:NCTC13098_05676"/>
<dbReference type="PANTHER" id="PTHR11609:SF5">
    <property type="entry name" value="PHOSPHORIBOSYLAMINOIMIDAZOLE CARBOXYLASE"/>
    <property type="match status" value="1"/>
</dbReference>
<accession>A0A3P8KQ51</accession>
<dbReference type="Proteomes" id="UP000274346">
    <property type="component" value="Chromosome"/>
</dbReference>
<sequence length="102" mass="11060">MKQVCILGNGQLGRMLRQAGEPLGIAVWPVGLEADPEAVPFQQSVITAEIERWPETALTRELARHPAFVNRDVFPIIADRLTQKAAVRQAGPRHRAVAAAGG</sequence>
<dbReference type="GO" id="GO:0005829">
    <property type="term" value="C:cytosol"/>
    <property type="evidence" value="ECO:0007669"/>
    <property type="project" value="TreeGrafter"/>
</dbReference>
<keyword evidence="2" id="KW-0436">Ligase</keyword>
<proteinExistence type="predicted"/>
<dbReference type="InterPro" id="IPR054350">
    <property type="entry name" value="PurT/PurK_preATP-grasp"/>
</dbReference>
<reference evidence="2 3" key="1">
    <citation type="submission" date="2018-12" db="EMBL/GenBank/DDBJ databases">
        <authorList>
            <consortium name="Pathogen Informatics"/>
        </authorList>
    </citation>
    <scope>NUCLEOTIDE SEQUENCE [LARGE SCALE GENOMIC DNA]</scope>
    <source>
        <strain evidence="2 3">NCTC13098</strain>
    </source>
</reference>
<protein>
    <submittedName>
        <fullName evidence="2">N5-carboxyaminoimidazole ribonucleotide synthase</fullName>
        <ecNumber evidence="2">6.3.4.18</ecNumber>
    </submittedName>
</protein>
<dbReference type="EMBL" id="LR131271">
    <property type="protein sequence ID" value="VDR29271.1"/>
    <property type="molecule type" value="Genomic_DNA"/>
</dbReference>
<dbReference type="Pfam" id="PF22660">
    <property type="entry name" value="RS_preATP-grasp-like"/>
    <property type="match status" value="1"/>
</dbReference>
<dbReference type="PANTHER" id="PTHR11609">
    <property type="entry name" value="PURINE BIOSYNTHESIS PROTEIN 6/7, PUR6/7"/>
    <property type="match status" value="1"/>
</dbReference>
<evidence type="ECO:0000313" key="3">
    <source>
        <dbReference type="Proteomes" id="UP000274346"/>
    </source>
</evidence>
<dbReference type="SUPFAM" id="SSF52440">
    <property type="entry name" value="PreATP-grasp domain"/>
    <property type="match status" value="1"/>
</dbReference>
<name>A0A3P8KQ51_RAOTE</name>
<dbReference type="InterPro" id="IPR016185">
    <property type="entry name" value="PreATP-grasp_dom_sf"/>
</dbReference>
<dbReference type="AlphaFoldDB" id="A0A3P8KQ51"/>
<gene>
    <name evidence="2" type="primary">purK_1</name>
    <name evidence="2" type="ORF">NCTC13098_05676</name>
</gene>
<dbReference type="Gene3D" id="3.40.50.20">
    <property type="match status" value="1"/>
</dbReference>
<evidence type="ECO:0000259" key="1">
    <source>
        <dbReference type="Pfam" id="PF22660"/>
    </source>
</evidence>